<comment type="caution">
    <text evidence="2">The sequence shown here is derived from an EMBL/GenBank/DDBJ whole genome shotgun (WGS) entry which is preliminary data.</text>
</comment>
<dbReference type="PANTHER" id="PTHR43415">
    <property type="entry name" value="SPERMIDINE N(1)-ACETYLTRANSFERASE"/>
    <property type="match status" value="1"/>
</dbReference>
<feature type="domain" description="N-acetyltransferase" evidence="1">
    <location>
        <begin position="1"/>
        <end position="165"/>
    </location>
</feature>
<evidence type="ECO:0000313" key="3">
    <source>
        <dbReference type="Proteomes" id="UP000285456"/>
    </source>
</evidence>
<dbReference type="Gene3D" id="3.40.630.30">
    <property type="match status" value="1"/>
</dbReference>
<organism evidence="2 3">
    <name type="scientific">Oceanobacillus profundus</name>
    <dbReference type="NCBI Taxonomy" id="372463"/>
    <lineage>
        <taxon>Bacteria</taxon>
        <taxon>Bacillati</taxon>
        <taxon>Bacillota</taxon>
        <taxon>Bacilli</taxon>
        <taxon>Bacillales</taxon>
        <taxon>Bacillaceae</taxon>
        <taxon>Oceanobacillus</taxon>
    </lineage>
</organism>
<dbReference type="PROSITE" id="PS51186">
    <property type="entry name" value="GNAT"/>
    <property type="match status" value="1"/>
</dbReference>
<dbReference type="PANTHER" id="PTHR43415:SF3">
    <property type="entry name" value="GNAT-FAMILY ACETYLTRANSFERASE"/>
    <property type="match status" value="1"/>
</dbReference>
<dbReference type="SUPFAM" id="SSF55729">
    <property type="entry name" value="Acyl-CoA N-acyltransferases (Nat)"/>
    <property type="match status" value="1"/>
</dbReference>
<dbReference type="RefSeq" id="WP_118888557.1">
    <property type="nucleotide sequence ID" value="NZ_PHUT01000001.1"/>
</dbReference>
<accession>A0A417YPM4</accession>
<reference evidence="2 3" key="1">
    <citation type="journal article" date="2007" name="Int. J. Syst. Evol. Microbiol.">
        <title>Oceanobacillus profundus sp. nov., isolated from a deep-sea sediment core.</title>
        <authorList>
            <person name="Kim Y.G."/>
            <person name="Choi D.H."/>
            <person name="Hyun S."/>
            <person name="Cho B.C."/>
        </authorList>
    </citation>
    <scope>NUCLEOTIDE SEQUENCE [LARGE SCALE GENOMIC DNA]</scope>
    <source>
        <strain evidence="2 3">DSM 18246</strain>
    </source>
</reference>
<dbReference type="PIRSF" id="PIRSF037663">
    <property type="entry name" value="Acetyltransf_GNAT_prd"/>
    <property type="match status" value="1"/>
</dbReference>
<dbReference type="InterPro" id="IPR000182">
    <property type="entry name" value="GNAT_dom"/>
</dbReference>
<dbReference type="InterPro" id="IPR016181">
    <property type="entry name" value="Acyl_CoA_acyltransferase"/>
</dbReference>
<evidence type="ECO:0000259" key="1">
    <source>
        <dbReference type="PROSITE" id="PS51186"/>
    </source>
</evidence>
<dbReference type="AlphaFoldDB" id="A0A417YPM4"/>
<keyword evidence="2" id="KW-0808">Transferase</keyword>
<name>A0A417YPM4_9BACI</name>
<protein>
    <submittedName>
        <fullName evidence="2">GNAT family N-acetyltransferase</fullName>
    </submittedName>
</protein>
<dbReference type="Pfam" id="PF00583">
    <property type="entry name" value="Acetyltransf_1"/>
    <property type="match status" value="1"/>
</dbReference>
<gene>
    <name evidence="2" type="ORF">D1B32_02625</name>
</gene>
<evidence type="ECO:0000313" key="2">
    <source>
        <dbReference type="EMBL" id="RHW35538.1"/>
    </source>
</evidence>
<dbReference type="Proteomes" id="UP000285456">
    <property type="component" value="Unassembled WGS sequence"/>
</dbReference>
<dbReference type="CDD" id="cd04301">
    <property type="entry name" value="NAT_SF"/>
    <property type="match status" value="1"/>
</dbReference>
<sequence>MIIRSIAESDAENFVELSKEIDASGFMLHDPGERDTTIEQQQKSIERILTEKNTVFLVAEADNKLVGFIAAFGGKLIRNKHSAYLVLGILEAYQGQGIATKLFQRIFEWAKEVGISRLELTVIKENIKAFNLYRKMGFVVEGEKVNSLMIDGKPVNEYYLYKLIGT</sequence>
<keyword evidence="3" id="KW-1185">Reference proteome</keyword>
<proteinExistence type="predicted"/>
<dbReference type="GO" id="GO:0016747">
    <property type="term" value="F:acyltransferase activity, transferring groups other than amino-acyl groups"/>
    <property type="evidence" value="ECO:0007669"/>
    <property type="project" value="InterPro"/>
</dbReference>
<dbReference type="OrthoDB" id="948250at2"/>
<dbReference type="InterPro" id="IPR017255">
    <property type="entry name" value="AcTrfase_GNAT_prd"/>
</dbReference>
<dbReference type="EMBL" id="QWEH01000001">
    <property type="protein sequence ID" value="RHW35538.1"/>
    <property type="molecule type" value="Genomic_DNA"/>
</dbReference>